<dbReference type="Proteomes" id="UP001630127">
    <property type="component" value="Unassembled WGS sequence"/>
</dbReference>
<dbReference type="EMBL" id="JBJUIK010000002">
    <property type="protein sequence ID" value="KAL3534930.1"/>
    <property type="molecule type" value="Genomic_DNA"/>
</dbReference>
<dbReference type="InterPro" id="IPR053151">
    <property type="entry name" value="RNase_H-like"/>
</dbReference>
<keyword evidence="3" id="KW-1185">Reference proteome</keyword>
<dbReference type="SUPFAM" id="SSF53098">
    <property type="entry name" value="Ribonuclease H-like"/>
    <property type="match status" value="1"/>
</dbReference>
<gene>
    <name evidence="2" type="ORF">ACH5RR_003391</name>
</gene>
<sequence length="99" mass="10497">MPMTIFWSPPIAGTLKLNVDGSTIGNPGLAGGGGLIRRPDGSLITSFVNAFGIKNNLEAEILSLIVGLKLCLAKGWKDVWVEMDSLTVYQIICGSSHIP</sequence>
<dbReference type="AlphaFoldDB" id="A0ABD3AUR5"/>
<name>A0ABD3AUR5_9GENT</name>
<dbReference type="InterPro" id="IPR002156">
    <property type="entry name" value="RNaseH_domain"/>
</dbReference>
<evidence type="ECO:0000313" key="2">
    <source>
        <dbReference type="EMBL" id="KAL3534930.1"/>
    </source>
</evidence>
<proteinExistence type="predicted"/>
<comment type="caution">
    <text evidence="2">The sequence shown here is derived from an EMBL/GenBank/DDBJ whole genome shotgun (WGS) entry which is preliminary data.</text>
</comment>
<reference evidence="2 3" key="1">
    <citation type="submission" date="2024-11" db="EMBL/GenBank/DDBJ databases">
        <title>A near-complete genome assembly of Cinchona calisaya.</title>
        <authorList>
            <person name="Lian D.C."/>
            <person name="Zhao X.W."/>
            <person name="Wei L."/>
        </authorList>
    </citation>
    <scope>NUCLEOTIDE SEQUENCE [LARGE SCALE GENOMIC DNA]</scope>
    <source>
        <tissue evidence="2">Nenye</tissue>
    </source>
</reference>
<dbReference type="InterPro" id="IPR044730">
    <property type="entry name" value="RNase_H-like_dom_plant"/>
</dbReference>
<dbReference type="Pfam" id="PF13456">
    <property type="entry name" value="RVT_3"/>
    <property type="match status" value="1"/>
</dbReference>
<dbReference type="Gene3D" id="3.30.420.10">
    <property type="entry name" value="Ribonuclease H-like superfamily/Ribonuclease H"/>
    <property type="match status" value="1"/>
</dbReference>
<dbReference type="PANTHER" id="PTHR47723">
    <property type="entry name" value="OS05G0353850 PROTEIN"/>
    <property type="match status" value="1"/>
</dbReference>
<dbReference type="InterPro" id="IPR036397">
    <property type="entry name" value="RNaseH_sf"/>
</dbReference>
<feature type="domain" description="RNase H type-1" evidence="1">
    <location>
        <begin position="11"/>
        <end position="99"/>
    </location>
</feature>
<evidence type="ECO:0000259" key="1">
    <source>
        <dbReference type="PROSITE" id="PS50879"/>
    </source>
</evidence>
<protein>
    <recommendedName>
        <fullName evidence="1">RNase H type-1 domain-containing protein</fullName>
    </recommendedName>
</protein>
<dbReference type="PANTHER" id="PTHR47723:SF19">
    <property type="entry name" value="POLYNUCLEOTIDYL TRANSFERASE, RIBONUCLEASE H-LIKE SUPERFAMILY PROTEIN"/>
    <property type="match status" value="1"/>
</dbReference>
<dbReference type="PROSITE" id="PS50879">
    <property type="entry name" value="RNASE_H_1"/>
    <property type="match status" value="1"/>
</dbReference>
<evidence type="ECO:0000313" key="3">
    <source>
        <dbReference type="Proteomes" id="UP001630127"/>
    </source>
</evidence>
<organism evidence="2 3">
    <name type="scientific">Cinchona calisaya</name>
    <dbReference type="NCBI Taxonomy" id="153742"/>
    <lineage>
        <taxon>Eukaryota</taxon>
        <taxon>Viridiplantae</taxon>
        <taxon>Streptophyta</taxon>
        <taxon>Embryophyta</taxon>
        <taxon>Tracheophyta</taxon>
        <taxon>Spermatophyta</taxon>
        <taxon>Magnoliopsida</taxon>
        <taxon>eudicotyledons</taxon>
        <taxon>Gunneridae</taxon>
        <taxon>Pentapetalae</taxon>
        <taxon>asterids</taxon>
        <taxon>lamiids</taxon>
        <taxon>Gentianales</taxon>
        <taxon>Rubiaceae</taxon>
        <taxon>Cinchonoideae</taxon>
        <taxon>Cinchoneae</taxon>
        <taxon>Cinchona</taxon>
    </lineage>
</organism>
<dbReference type="InterPro" id="IPR012337">
    <property type="entry name" value="RNaseH-like_sf"/>
</dbReference>
<dbReference type="CDD" id="cd06222">
    <property type="entry name" value="RNase_H_like"/>
    <property type="match status" value="1"/>
</dbReference>
<accession>A0ABD3AUR5</accession>